<keyword evidence="6 9" id="KW-1133">Transmembrane helix</keyword>
<evidence type="ECO:0000313" key="12">
    <source>
        <dbReference type="Proteomes" id="UP000306477"/>
    </source>
</evidence>
<keyword evidence="7 9" id="KW-0472">Membrane</keyword>
<comment type="subcellular location">
    <subcellularLocation>
        <location evidence="1">Cell inner membrane</location>
        <topology evidence="1">Multi-pass membrane protein</topology>
    </subcellularLocation>
</comment>
<feature type="domain" description="Tripartite ATP-independent periplasmic transporters DctQ component" evidence="10">
    <location>
        <begin position="27"/>
        <end position="155"/>
    </location>
</feature>
<evidence type="ECO:0000313" key="11">
    <source>
        <dbReference type="EMBL" id="THE10509.1"/>
    </source>
</evidence>
<evidence type="ECO:0000256" key="5">
    <source>
        <dbReference type="ARBA" id="ARBA00022692"/>
    </source>
</evidence>
<keyword evidence="2" id="KW-0813">Transport</keyword>
<keyword evidence="3" id="KW-1003">Cell membrane</keyword>
<dbReference type="GO" id="GO:0005886">
    <property type="term" value="C:plasma membrane"/>
    <property type="evidence" value="ECO:0007669"/>
    <property type="project" value="UniProtKB-SubCell"/>
</dbReference>
<keyword evidence="5 9" id="KW-0812">Transmembrane</keyword>
<evidence type="ECO:0000256" key="3">
    <source>
        <dbReference type="ARBA" id="ARBA00022475"/>
    </source>
</evidence>
<dbReference type="GO" id="GO:0022857">
    <property type="term" value="F:transmembrane transporter activity"/>
    <property type="evidence" value="ECO:0007669"/>
    <property type="project" value="TreeGrafter"/>
</dbReference>
<dbReference type="PANTHER" id="PTHR35011">
    <property type="entry name" value="2,3-DIKETO-L-GULONATE TRAP TRANSPORTER SMALL PERMEASE PROTEIN YIAM"/>
    <property type="match status" value="1"/>
</dbReference>
<reference evidence="11 12" key="1">
    <citation type="journal article" date="2019" name="Indoor Air">
        <title>Impacts of indoor surface finishes on bacterial viability.</title>
        <authorList>
            <person name="Hu J."/>
            <person name="Maamar S.B."/>
            <person name="Glawe A.J."/>
            <person name="Gottel N."/>
            <person name="Gilbert J.A."/>
            <person name="Hartmann E.M."/>
        </authorList>
    </citation>
    <scope>NUCLEOTIDE SEQUENCE [LARGE SCALE GENOMIC DNA]</scope>
    <source>
        <strain evidence="11 12">AF060A6</strain>
    </source>
</reference>
<evidence type="ECO:0000256" key="7">
    <source>
        <dbReference type="ARBA" id="ARBA00023136"/>
    </source>
</evidence>
<feature type="transmembrane region" description="Helical" evidence="9">
    <location>
        <begin position="50"/>
        <end position="70"/>
    </location>
</feature>
<dbReference type="RefSeq" id="WP_161974939.1">
    <property type="nucleotide sequence ID" value="NZ_SLUB01000045.1"/>
</dbReference>
<dbReference type="EMBL" id="SLUB01000045">
    <property type="protein sequence ID" value="THE10509.1"/>
    <property type="molecule type" value="Genomic_DNA"/>
</dbReference>
<evidence type="ECO:0000256" key="2">
    <source>
        <dbReference type="ARBA" id="ARBA00022448"/>
    </source>
</evidence>
<feature type="transmembrane region" description="Helical" evidence="9">
    <location>
        <begin position="12"/>
        <end position="35"/>
    </location>
</feature>
<dbReference type="AlphaFoldDB" id="A0A4S3PM20"/>
<evidence type="ECO:0000256" key="9">
    <source>
        <dbReference type="SAM" id="Phobius"/>
    </source>
</evidence>
<comment type="similarity">
    <text evidence="8">Belongs to the TRAP transporter small permease family.</text>
</comment>
<protein>
    <submittedName>
        <fullName evidence="11">TRAP transporter small permease</fullName>
    </submittedName>
</protein>
<evidence type="ECO:0000259" key="10">
    <source>
        <dbReference type="Pfam" id="PF04290"/>
    </source>
</evidence>
<dbReference type="InterPro" id="IPR007387">
    <property type="entry name" value="TRAP_DctQ"/>
</dbReference>
<sequence>MKIFVLVMDKINLLLKFLIGFLLAASLVILTWQIISRELLNTPLSWSSELLRYFLVWITFVGAGLAIRYAKLIRLEFLFTLVKFPPKVEKGLRGLAALITIGFCIIILMYSIQILEIVHVQKSAAMHLPMSISYIAIPLGSLIMLLNTVVAWVEGVWDMDGGEQV</sequence>
<feature type="transmembrane region" description="Helical" evidence="9">
    <location>
        <begin position="132"/>
        <end position="153"/>
    </location>
</feature>
<dbReference type="Proteomes" id="UP000306477">
    <property type="component" value="Unassembled WGS sequence"/>
</dbReference>
<keyword evidence="12" id="KW-1185">Reference proteome</keyword>
<dbReference type="InterPro" id="IPR055348">
    <property type="entry name" value="DctQ"/>
</dbReference>
<dbReference type="GO" id="GO:0015740">
    <property type="term" value="P:C4-dicarboxylate transport"/>
    <property type="evidence" value="ECO:0007669"/>
    <property type="project" value="TreeGrafter"/>
</dbReference>
<keyword evidence="4" id="KW-0997">Cell inner membrane</keyword>
<evidence type="ECO:0000256" key="4">
    <source>
        <dbReference type="ARBA" id="ARBA00022519"/>
    </source>
</evidence>
<evidence type="ECO:0000256" key="8">
    <source>
        <dbReference type="ARBA" id="ARBA00038436"/>
    </source>
</evidence>
<gene>
    <name evidence="11" type="ORF">E1I69_18480</name>
</gene>
<comment type="caution">
    <text evidence="11">The sequence shown here is derived from an EMBL/GenBank/DDBJ whole genome shotgun (WGS) entry which is preliminary data.</text>
</comment>
<evidence type="ECO:0000256" key="1">
    <source>
        <dbReference type="ARBA" id="ARBA00004429"/>
    </source>
</evidence>
<organism evidence="11 12">
    <name type="scientific">Bacillus timonensis</name>
    <dbReference type="NCBI Taxonomy" id="1033734"/>
    <lineage>
        <taxon>Bacteria</taxon>
        <taxon>Bacillati</taxon>
        <taxon>Bacillota</taxon>
        <taxon>Bacilli</taxon>
        <taxon>Bacillales</taxon>
        <taxon>Bacillaceae</taxon>
        <taxon>Bacillus</taxon>
    </lineage>
</organism>
<name>A0A4S3PM20_9BACI</name>
<dbReference type="PANTHER" id="PTHR35011:SF2">
    <property type="entry name" value="2,3-DIKETO-L-GULONATE TRAP TRANSPORTER SMALL PERMEASE PROTEIN YIAM"/>
    <property type="match status" value="1"/>
</dbReference>
<feature type="transmembrane region" description="Helical" evidence="9">
    <location>
        <begin position="91"/>
        <end position="112"/>
    </location>
</feature>
<dbReference type="Pfam" id="PF04290">
    <property type="entry name" value="DctQ"/>
    <property type="match status" value="1"/>
</dbReference>
<accession>A0A4S3PM20</accession>
<evidence type="ECO:0000256" key="6">
    <source>
        <dbReference type="ARBA" id="ARBA00022989"/>
    </source>
</evidence>
<proteinExistence type="inferred from homology"/>